<dbReference type="AlphaFoldDB" id="A0A917PKE5"/>
<protein>
    <submittedName>
        <fullName evidence="2">DUF4845 domain-containing protein</fullName>
    </submittedName>
</protein>
<proteinExistence type="predicted"/>
<dbReference type="Proteomes" id="UP000635983">
    <property type="component" value="Unassembled WGS sequence"/>
</dbReference>
<comment type="caution">
    <text evidence="2">The sequence shown here is derived from an EMBL/GenBank/DDBJ whole genome shotgun (WGS) entry which is preliminary data.</text>
</comment>
<sequence>MKCTKSENGLSLLGWLMALAIVAFLASTAFKMVPHYMDYMALEKIITSVQTDRVANVTTVADFYSHVSKGMQVNGIRDLNVKDILNVKVENQTFIAQLHYEKREPMIQNLDLVARFDKEFRVPIP</sequence>
<dbReference type="Pfam" id="PF16137">
    <property type="entry name" value="DUF4845"/>
    <property type="match status" value="1"/>
</dbReference>
<keyword evidence="1" id="KW-0812">Transmembrane</keyword>
<dbReference type="InterPro" id="IPR032314">
    <property type="entry name" value="DUF4845"/>
</dbReference>
<reference evidence="2" key="1">
    <citation type="journal article" date="2014" name="Int. J. Syst. Evol. Microbiol.">
        <title>Complete genome sequence of Corynebacterium casei LMG S-19264T (=DSM 44701T), isolated from a smear-ripened cheese.</title>
        <authorList>
            <consortium name="US DOE Joint Genome Institute (JGI-PGF)"/>
            <person name="Walter F."/>
            <person name="Albersmeier A."/>
            <person name="Kalinowski J."/>
            <person name="Ruckert C."/>
        </authorList>
    </citation>
    <scope>NUCLEOTIDE SEQUENCE</scope>
    <source>
        <strain evidence="2">JCM 30078</strain>
    </source>
</reference>
<evidence type="ECO:0000256" key="1">
    <source>
        <dbReference type="SAM" id="Phobius"/>
    </source>
</evidence>
<evidence type="ECO:0000313" key="2">
    <source>
        <dbReference type="EMBL" id="GGJ82223.1"/>
    </source>
</evidence>
<accession>A0A917PKE5</accession>
<reference evidence="2" key="2">
    <citation type="submission" date="2020-09" db="EMBL/GenBank/DDBJ databases">
        <authorList>
            <person name="Sun Q."/>
            <person name="Ohkuma M."/>
        </authorList>
    </citation>
    <scope>NUCLEOTIDE SEQUENCE</scope>
    <source>
        <strain evidence="2">JCM 30078</strain>
    </source>
</reference>
<name>A0A917PKE5_9PSED</name>
<keyword evidence="1" id="KW-0472">Membrane</keyword>
<feature type="transmembrane region" description="Helical" evidence="1">
    <location>
        <begin position="12"/>
        <end position="30"/>
    </location>
</feature>
<dbReference type="EMBL" id="BMPO01000001">
    <property type="protein sequence ID" value="GGJ82223.1"/>
    <property type="molecule type" value="Genomic_DNA"/>
</dbReference>
<organism evidence="2 3">
    <name type="scientific">Pseudomonas matsuisoli</name>
    <dbReference type="NCBI Taxonomy" id="1515666"/>
    <lineage>
        <taxon>Bacteria</taxon>
        <taxon>Pseudomonadati</taxon>
        <taxon>Pseudomonadota</taxon>
        <taxon>Gammaproteobacteria</taxon>
        <taxon>Pseudomonadales</taxon>
        <taxon>Pseudomonadaceae</taxon>
        <taxon>Pseudomonas</taxon>
    </lineage>
</organism>
<gene>
    <name evidence="2" type="ORF">GCM10009304_05230</name>
</gene>
<keyword evidence="1" id="KW-1133">Transmembrane helix</keyword>
<dbReference type="RefSeq" id="WP_188981565.1">
    <property type="nucleotide sequence ID" value="NZ_BMPO01000001.1"/>
</dbReference>
<keyword evidence="3" id="KW-1185">Reference proteome</keyword>
<evidence type="ECO:0000313" key="3">
    <source>
        <dbReference type="Proteomes" id="UP000635983"/>
    </source>
</evidence>